<reference evidence="8" key="2">
    <citation type="submission" date="2018-10" db="UniProtKB">
        <authorList>
            <consortium name="EnsemblPlants"/>
        </authorList>
    </citation>
    <scope>IDENTIFICATION</scope>
</reference>
<dbReference type="Gene3D" id="3.80.10.10">
    <property type="entry name" value="Ribonuclease Inhibitor"/>
    <property type="match status" value="1"/>
</dbReference>
<evidence type="ECO:0000259" key="5">
    <source>
        <dbReference type="Pfam" id="PF00931"/>
    </source>
</evidence>
<dbReference type="Gene3D" id="1.10.10.10">
    <property type="entry name" value="Winged helix-like DNA-binding domain superfamily/Winged helix DNA-binding domain"/>
    <property type="match status" value="1"/>
</dbReference>
<dbReference type="InterPro" id="IPR027417">
    <property type="entry name" value="P-loop_NTPase"/>
</dbReference>
<dbReference type="GO" id="GO:0043531">
    <property type="term" value="F:ADP binding"/>
    <property type="evidence" value="ECO:0007669"/>
    <property type="project" value="InterPro"/>
</dbReference>
<dbReference type="OMA" id="FMYYALE"/>
<dbReference type="SMR" id="A0A3B6I6V9"/>
<dbReference type="SUPFAM" id="SSF52540">
    <property type="entry name" value="P-loop containing nucleoside triphosphate hydrolases"/>
    <property type="match status" value="1"/>
</dbReference>
<dbReference type="InterPro" id="IPR036388">
    <property type="entry name" value="WH-like_DNA-bd_sf"/>
</dbReference>
<dbReference type="PRINTS" id="PR00364">
    <property type="entry name" value="DISEASERSIST"/>
</dbReference>
<dbReference type="InterPro" id="IPR056789">
    <property type="entry name" value="LRR_R13L1-DRL21"/>
</dbReference>
<dbReference type="FunFam" id="1.10.10.10:FF:000322">
    <property type="entry name" value="Probable disease resistance protein At1g63360"/>
    <property type="match status" value="1"/>
</dbReference>
<sequence>MAVEGVAWGISVAGWIMSPIISRLLDKALSYCKDDKKKTLYRLLTDVLPRLTLTLEAADAINHRALFEDMVSGLKSAFYAIEDILDELEYIRHQEKLDRQKSFSSKIEKKKSIITLDAEAGPSIQDIFVEPSLTFNAALNDRLKDNMAMIEELIDKAQDIIALAEPSSKDKTGTAKNTQASTTSDPTAAVIGRDEDRDRIAEMLRDEKCDGNSRSSISECFSVIGIYGISGSGKTTLAQHVCKYEEDEKRFDLIMWIHVSPNFSVSDIFKEMFEAASVDKEKSCRTFCSLDILEKELKKKLEGKRFLLVLDDIWCDKDFDKQKLAKLLSPLKLGERGSKILATSRNKDAFSDLGPGVACTVFPISALDEKVFLELFMYYALENTNADDSDKKELKDIGAAIALKLKGSPLAASTVGGQLRKRKNDVGFWREVQDRDLLNETLGALWWSYQHLDENVRRCFAYCSIFPERHRLYRDELVKLWVAEGFIQTVNAEEDMEAVGRDYFDELLATSFLQPGGYHLGSFYYLVHDLMHDLAKKAAGSDCFRMDNGSRREVPRDVRHLFVGNEGMNIKKIFGLKNLRTLIIDGKEWSTRLNEEFFAKVFKKLQKLRVLAVEINERRVFKIPDSIVHLKHLRYLALRMFGQSKLILPKTLAKLYHLQVLILYVHDTEFPSDINTGNLTNLRHISGGQIGIYFPNIGRLTSLQTLKVFQVRTEHGQELKQLRDLNKLRSCLAIQSLENVKSKEEAHEAKLADKKGLQGLRLSWSCDSTCTPEVEAEVLEGLCPPKDLKSLGIMNYHGLRYPNWMVSEKNGGPKHLHVLKIRGCSRLGPAPQLFEFFIHLRELVISDCSWDCMPNNMKDLRSLKTLMIMNCLHLKSLPELPLSLMKFEVHDCNEVFMRSCQQVGDPNWEKIQHVGVNKTGTFEVRLPWTMTFWEESYDTDRAEDEDSPLL</sequence>
<name>A0A3B6I6V9_WHEAT</name>
<organism evidence="8">
    <name type="scientific">Triticum aestivum</name>
    <name type="common">Wheat</name>
    <dbReference type="NCBI Taxonomy" id="4565"/>
    <lineage>
        <taxon>Eukaryota</taxon>
        <taxon>Viridiplantae</taxon>
        <taxon>Streptophyta</taxon>
        <taxon>Embryophyta</taxon>
        <taxon>Tracheophyta</taxon>
        <taxon>Spermatophyta</taxon>
        <taxon>Magnoliopsida</taxon>
        <taxon>Liliopsida</taxon>
        <taxon>Poales</taxon>
        <taxon>Poaceae</taxon>
        <taxon>BOP clade</taxon>
        <taxon>Pooideae</taxon>
        <taxon>Triticodae</taxon>
        <taxon>Triticeae</taxon>
        <taxon>Triticinae</taxon>
        <taxon>Triticum</taxon>
    </lineage>
</organism>
<reference evidence="8" key="1">
    <citation type="submission" date="2018-08" db="EMBL/GenBank/DDBJ databases">
        <authorList>
            <person name="Rossello M."/>
        </authorList>
    </citation>
    <scope>NUCLEOTIDE SEQUENCE [LARGE SCALE GENOMIC DNA]</scope>
    <source>
        <strain evidence="8">cv. Chinese Spring</strain>
    </source>
</reference>
<dbReference type="InterPro" id="IPR032675">
    <property type="entry name" value="LRR_dom_sf"/>
</dbReference>
<keyword evidence="9" id="KW-1185">Reference proteome</keyword>
<evidence type="ECO:0000256" key="3">
    <source>
        <dbReference type="ARBA" id="ARBA00022821"/>
    </source>
</evidence>
<keyword evidence="3" id="KW-0611">Plant defense</keyword>
<dbReference type="GO" id="GO:0042742">
    <property type="term" value="P:defense response to bacterium"/>
    <property type="evidence" value="ECO:0007669"/>
    <property type="project" value="UniProtKB-ARBA"/>
</dbReference>
<dbReference type="InterPro" id="IPR002182">
    <property type="entry name" value="NB-ARC"/>
</dbReference>
<dbReference type="Proteomes" id="UP000019116">
    <property type="component" value="Chromosome 4A"/>
</dbReference>
<dbReference type="InterPro" id="IPR058922">
    <property type="entry name" value="WHD_DRP"/>
</dbReference>
<feature type="compositionally biased region" description="Polar residues" evidence="4">
    <location>
        <begin position="174"/>
        <end position="186"/>
    </location>
</feature>
<dbReference type="Gene3D" id="3.40.50.300">
    <property type="entry name" value="P-loop containing nucleotide triphosphate hydrolases"/>
    <property type="match status" value="1"/>
</dbReference>
<dbReference type="SUPFAM" id="SSF52058">
    <property type="entry name" value="L domain-like"/>
    <property type="match status" value="1"/>
</dbReference>
<dbReference type="Pfam" id="PF00931">
    <property type="entry name" value="NB-ARC"/>
    <property type="match status" value="1"/>
</dbReference>
<dbReference type="PANTHER" id="PTHR36766">
    <property type="entry name" value="PLANT BROAD-SPECTRUM MILDEW RESISTANCE PROTEIN RPW8"/>
    <property type="match status" value="1"/>
</dbReference>
<accession>A0A3B6I6V9</accession>
<feature type="domain" description="Disease resistance protein winged helix" evidence="6">
    <location>
        <begin position="465"/>
        <end position="535"/>
    </location>
</feature>
<keyword evidence="2" id="KW-0677">Repeat</keyword>
<keyword evidence="1" id="KW-0433">Leucine-rich repeat</keyword>
<evidence type="ECO:0000259" key="6">
    <source>
        <dbReference type="Pfam" id="PF23559"/>
    </source>
</evidence>
<feature type="domain" description="NB-ARC" evidence="5">
    <location>
        <begin position="221"/>
        <end position="384"/>
    </location>
</feature>
<dbReference type="PANTHER" id="PTHR36766:SF64">
    <property type="entry name" value="OS12G0206100 PROTEIN"/>
    <property type="match status" value="1"/>
</dbReference>
<evidence type="ECO:0000313" key="8">
    <source>
        <dbReference type="EnsemblPlants" id="TraesCS4A02G466500.1"/>
    </source>
</evidence>
<feature type="region of interest" description="Disordered" evidence="4">
    <location>
        <begin position="168"/>
        <end position="187"/>
    </location>
</feature>
<dbReference type="GO" id="GO:0009626">
    <property type="term" value="P:plant-type hypersensitive response"/>
    <property type="evidence" value="ECO:0007669"/>
    <property type="project" value="UniProtKB-ARBA"/>
</dbReference>
<dbReference type="OrthoDB" id="638840at2759"/>
<dbReference type="Pfam" id="PF25019">
    <property type="entry name" value="LRR_R13L1-DRL21"/>
    <property type="match status" value="1"/>
</dbReference>
<feature type="domain" description="R13L1/DRL21-like LRR repeat region" evidence="7">
    <location>
        <begin position="719"/>
        <end position="848"/>
    </location>
</feature>
<proteinExistence type="predicted"/>
<dbReference type="EnsemblPlants" id="TraesCS4A02G466500.1">
    <property type="protein sequence ID" value="TraesCS4A02G466500.1"/>
    <property type="gene ID" value="TraesCS4A02G466500"/>
</dbReference>
<dbReference type="Gramene" id="TraesCS4A03G1172200.1">
    <property type="protein sequence ID" value="TraesCS4A03G1172200.1.CDS"/>
    <property type="gene ID" value="TraesCS4A03G1172200"/>
</dbReference>
<dbReference type="Gramene" id="TraesCS4A02G466500.1">
    <property type="protein sequence ID" value="TraesCS4A02G466500.1"/>
    <property type="gene ID" value="TraesCS4A02G466500"/>
</dbReference>
<evidence type="ECO:0000256" key="2">
    <source>
        <dbReference type="ARBA" id="ARBA00022737"/>
    </source>
</evidence>
<dbReference type="Pfam" id="PF23559">
    <property type="entry name" value="WHD_DRP"/>
    <property type="match status" value="1"/>
</dbReference>
<protein>
    <submittedName>
        <fullName evidence="8">Uncharacterized protein</fullName>
    </submittedName>
</protein>
<evidence type="ECO:0000313" key="9">
    <source>
        <dbReference type="Proteomes" id="UP000019116"/>
    </source>
</evidence>
<dbReference type="GO" id="GO:0002758">
    <property type="term" value="P:innate immune response-activating signaling pathway"/>
    <property type="evidence" value="ECO:0007669"/>
    <property type="project" value="UniProtKB-ARBA"/>
</dbReference>
<dbReference type="AlphaFoldDB" id="A0A3B6I6V9"/>
<evidence type="ECO:0000256" key="1">
    <source>
        <dbReference type="ARBA" id="ARBA00022614"/>
    </source>
</evidence>
<evidence type="ECO:0000256" key="4">
    <source>
        <dbReference type="SAM" id="MobiDB-lite"/>
    </source>
</evidence>
<evidence type="ECO:0000259" key="7">
    <source>
        <dbReference type="Pfam" id="PF25019"/>
    </source>
</evidence>